<gene>
    <name evidence="1" type="ORF">RV045_00295</name>
</gene>
<sequence>MRLIPTFSRYALHRAVLATVLAGVTALPALAQAATAAEDAAQAKAWQHTAQCAAVMKREAVAQATRYKAGETALMPGMVTLAEDSFALLGTAYKQGLRKAEADRLLAAAEAELPGISADTQRQTLAACRSEGRALFKDANFVERALVSNRARARVEKLVQP</sequence>
<keyword evidence="2" id="KW-1185">Reference proteome</keyword>
<protein>
    <submittedName>
        <fullName evidence="1">Uncharacterized protein</fullName>
    </submittedName>
</protein>
<proteinExistence type="predicted"/>
<evidence type="ECO:0000313" key="1">
    <source>
        <dbReference type="EMBL" id="MEJ7136869.1"/>
    </source>
</evidence>
<reference evidence="1" key="1">
    <citation type="submission" date="2023-10" db="EMBL/GenBank/DDBJ databases">
        <title>Amphibacter perezi, gen. nov., sp. nov. a novel taxa of the family Comamonadaceae, class Betaproteobacteria isolated from the skin microbiota of Pelophylax perezi from different populations.</title>
        <authorList>
            <person name="Costa S."/>
            <person name="Proenca D.N."/>
            <person name="Lopes I."/>
            <person name="Morais P.V."/>
        </authorList>
    </citation>
    <scope>NUCLEOTIDE SEQUENCE</scope>
    <source>
        <strain evidence="1">SL12-8</strain>
    </source>
</reference>
<dbReference type="EMBL" id="JAWDIE010000001">
    <property type="protein sequence ID" value="MEJ7136869.1"/>
    <property type="molecule type" value="Genomic_DNA"/>
</dbReference>
<evidence type="ECO:0000313" key="2">
    <source>
        <dbReference type="Proteomes" id="UP001364695"/>
    </source>
</evidence>
<accession>A0ACC6NY16</accession>
<name>A0ACC6NY16_9BURK</name>
<dbReference type="Proteomes" id="UP001364695">
    <property type="component" value="Unassembled WGS sequence"/>
</dbReference>
<comment type="caution">
    <text evidence="1">The sequence shown here is derived from an EMBL/GenBank/DDBJ whole genome shotgun (WGS) entry which is preliminary data.</text>
</comment>
<organism evidence="1 2">
    <name type="scientific">Amphibiibacter pelophylacis</name>
    <dbReference type="NCBI Taxonomy" id="1799477"/>
    <lineage>
        <taxon>Bacteria</taxon>
        <taxon>Pseudomonadati</taxon>
        <taxon>Pseudomonadota</taxon>
        <taxon>Betaproteobacteria</taxon>
        <taxon>Burkholderiales</taxon>
        <taxon>Sphaerotilaceae</taxon>
        <taxon>Amphibiibacter</taxon>
    </lineage>
</organism>